<organism evidence="5 6">
    <name type="scientific">Actinomadura namibiensis</name>
    <dbReference type="NCBI Taxonomy" id="182080"/>
    <lineage>
        <taxon>Bacteria</taxon>
        <taxon>Bacillati</taxon>
        <taxon>Actinomycetota</taxon>
        <taxon>Actinomycetes</taxon>
        <taxon>Streptosporangiales</taxon>
        <taxon>Thermomonosporaceae</taxon>
        <taxon>Actinomadura</taxon>
    </lineage>
</organism>
<dbReference type="GO" id="GO:0042781">
    <property type="term" value="F:3'-tRNA processing endoribonuclease activity"/>
    <property type="evidence" value="ECO:0007669"/>
    <property type="project" value="TreeGrafter"/>
</dbReference>
<keyword evidence="1" id="KW-0540">Nuclease</keyword>
<proteinExistence type="predicted"/>
<dbReference type="CDD" id="cd07719">
    <property type="entry name" value="arylsulfatase_AtsA-like_MBL-fold"/>
    <property type="match status" value="1"/>
</dbReference>
<keyword evidence="1" id="KW-0255">Endonuclease</keyword>
<reference evidence="5 6" key="1">
    <citation type="submission" date="2020-08" db="EMBL/GenBank/DDBJ databases">
        <title>Genomic Encyclopedia of Type Strains, Phase IV (KMG-IV): sequencing the most valuable type-strain genomes for metagenomic binning, comparative biology and taxonomic classification.</title>
        <authorList>
            <person name="Goeker M."/>
        </authorList>
    </citation>
    <scope>NUCLEOTIDE SEQUENCE [LARGE SCALE GENOMIC DNA]</scope>
    <source>
        <strain evidence="5 6">DSM 44197</strain>
    </source>
</reference>
<dbReference type="SMART" id="SM00849">
    <property type="entry name" value="Lactamase_B"/>
    <property type="match status" value="1"/>
</dbReference>
<dbReference type="Pfam" id="PF00753">
    <property type="entry name" value="Lactamase_B"/>
    <property type="match status" value="1"/>
</dbReference>
<comment type="caution">
    <text evidence="5">The sequence shown here is derived from an EMBL/GenBank/DDBJ whole genome shotgun (WGS) entry which is preliminary data.</text>
</comment>
<evidence type="ECO:0000256" key="2">
    <source>
        <dbReference type="ARBA" id="ARBA00022801"/>
    </source>
</evidence>
<keyword evidence="2" id="KW-0378">Hydrolase</keyword>
<dbReference type="Gene3D" id="3.60.15.10">
    <property type="entry name" value="Ribonuclease Z/Hydroxyacylglutathione hydrolase-like"/>
    <property type="match status" value="1"/>
</dbReference>
<accession>A0A7W3QKQ6</accession>
<dbReference type="InterPro" id="IPR001279">
    <property type="entry name" value="Metallo-B-lactamas"/>
</dbReference>
<evidence type="ECO:0000256" key="1">
    <source>
        <dbReference type="ARBA" id="ARBA00022759"/>
    </source>
</evidence>
<evidence type="ECO:0000256" key="3">
    <source>
        <dbReference type="SAM" id="MobiDB-lite"/>
    </source>
</evidence>
<dbReference type="InterPro" id="IPR036866">
    <property type="entry name" value="RibonucZ/Hydroxyglut_hydro"/>
</dbReference>
<protein>
    <submittedName>
        <fullName evidence="5">Ribonuclease BN (tRNA processing enzyme)</fullName>
    </submittedName>
</protein>
<dbReference type="InterPro" id="IPR044094">
    <property type="entry name" value="AtsA-like_MBL-fold"/>
</dbReference>
<keyword evidence="6" id="KW-1185">Reference proteome</keyword>
<dbReference type="Proteomes" id="UP000572680">
    <property type="component" value="Unassembled WGS sequence"/>
</dbReference>
<dbReference type="AlphaFoldDB" id="A0A7W3QKQ6"/>
<sequence>MNQNSAEPPESPPNADRKPRLGRRRLLRTAMGAAVAAPLVGMAASSRAAEDLVPAGAPLIGRNRAELVLIGTAAGPVPMAGRAGISSALVVNGRVYVVDLGHGAFDGFERAGLRIADLDAVFITHLHSDHIADLYTLPFLRFGGIKPMTHPLHIYGPGRAGTLPRTDRPRPVVNPANPTPGLTDLVNAQMAGTAYDLNLRMRDEGWPDIRGLVRTHDIAVPPVGAGPHGPMAPPMRPFPVMSDDNVKVSAILVEHPPVFPSFAFRFDTEHGSVVFSGDTTITPNVVTLARGADVLVHEVIAMRLVRIAGNLSPDQVKHHENSHSDVARVGREVAQKAGVERLVLSHLAPGDRRMVPDAVWKVQAGRGYDGRVIVGDDGMRVPL</sequence>
<evidence type="ECO:0000313" key="5">
    <source>
        <dbReference type="EMBL" id="MBA8950682.1"/>
    </source>
</evidence>
<feature type="domain" description="Metallo-beta-lactamase" evidence="4">
    <location>
        <begin position="84"/>
        <end position="319"/>
    </location>
</feature>
<dbReference type="RefSeq" id="WP_182843048.1">
    <property type="nucleotide sequence ID" value="NZ_BAAALP010000022.1"/>
</dbReference>
<gene>
    <name evidence="5" type="ORF">HNR61_002295</name>
</gene>
<dbReference type="PANTHER" id="PTHR46018">
    <property type="entry name" value="ZINC PHOSPHODIESTERASE ELAC PROTEIN 1"/>
    <property type="match status" value="1"/>
</dbReference>
<name>A0A7W3QKQ6_ACTNM</name>
<dbReference type="PROSITE" id="PS51318">
    <property type="entry name" value="TAT"/>
    <property type="match status" value="1"/>
</dbReference>
<dbReference type="EMBL" id="JACJIA010000002">
    <property type="protein sequence ID" value="MBA8950682.1"/>
    <property type="molecule type" value="Genomic_DNA"/>
</dbReference>
<evidence type="ECO:0000313" key="6">
    <source>
        <dbReference type="Proteomes" id="UP000572680"/>
    </source>
</evidence>
<dbReference type="PANTHER" id="PTHR46018:SF2">
    <property type="entry name" value="ZINC PHOSPHODIESTERASE ELAC PROTEIN 1"/>
    <property type="match status" value="1"/>
</dbReference>
<dbReference type="InterPro" id="IPR006311">
    <property type="entry name" value="TAT_signal"/>
</dbReference>
<evidence type="ECO:0000259" key="4">
    <source>
        <dbReference type="SMART" id="SM00849"/>
    </source>
</evidence>
<feature type="region of interest" description="Disordered" evidence="3">
    <location>
        <begin position="1"/>
        <end position="21"/>
    </location>
</feature>
<dbReference type="SUPFAM" id="SSF56281">
    <property type="entry name" value="Metallo-hydrolase/oxidoreductase"/>
    <property type="match status" value="1"/>
</dbReference>